<dbReference type="InterPro" id="IPR000014">
    <property type="entry name" value="PAS"/>
</dbReference>
<keyword evidence="1" id="KW-0175">Coiled coil</keyword>
<dbReference type="NCBIfam" id="TIGR00229">
    <property type="entry name" value="sensory_box"/>
    <property type="match status" value="4"/>
</dbReference>
<reference evidence="6 7" key="1">
    <citation type="journal article" date="2022" name="Front. Microbiol.">
        <title>High genomic differentiation and limited gene flow indicate recent cryptic speciation within the genus Laspinema (cyanobacteria).</title>
        <authorList>
            <person name="Stanojkovic A."/>
            <person name="Skoupy S."/>
            <person name="Skaloud P."/>
            <person name="Dvorak P."/>
        </authorList>
    </citation>
    <scope>NUCLEOTIDE SEQUENCE [LARGE SCALE GENOMIC DNA]</scope>
    <source>
        <strain evidence="6 7">D2a</strain>
    </source>
</reference>
<dbReference type="InterPro" id="IPR000160">
    <property type="entry name" value="GGDEF_dom"/>
</dbReference>
<evidence type="ECO:0000259" key="5">
    <source>
        <dbReference type="PROSITE" id="PS50887"/>
    </source>
</evidence>
<accession>A0ABT2MLX8</accession>
<dbReference type="Gene3D" id="3.30.450.40">
    <property type="match status" value="1"/>
</dbReference>
<dbReference type="InterPro" id="IPR013656">
    <property type="entry name" value="PAS_4"/>
</dbReference>
<dbReference type="Proteomes" id="UP001525890">
    <property type="component" value="Unassembled WGS sequence"/>
</dbReference>
<dbReference type="EMBL" id="JAMXFF010000005">
    <property type="protein sequence ID" value="MCT7965742.1"/>
    <property type="molecule type" value="Genomic_DNA"/>
</dbReference>
<feature type="domain" description="Phytochrome chromophore attachment site" evidence="2">
    <location>
        <begin position="803"/>
        <end position="939"/>
    </location>
</feature>
<feature type="domain" description="PAS" evidence="3">
    <location>
        <begin position="21"/>
        <end position="91"/>
    </location>
</feature>
<dbReference type="InterPro" id="IPR016132">
    <property type="entry name" value="Phyto_chromo_attachment"/>
</dbReference>
<dbReference type="Pfam" id="PF08448">
    <property type="entry name" value="PAS_4"/>
    <property type="match status" value="2"/>
</dbReference>
<dbReference type="InterPro" id="IPR003018">
    <property type="entry name" value="GAF"/>
</dbReference>
<dbReference type="Gene3D" id="3.30.450.20">
    <property type="entry name" value="PAS domain"/>
    <property type="match status" value="6"/>
</dbReference>
<dbReference type="PROSITE" id="PS50887">
    <property type="entry name" value="GGDEF"/>
    <property type="match status" value="1"/>
</dbReference>
<dbReference type="PANTHER" id="PTHR44757">
    <property type="entry name" value="DIGUANYLATE CYCLASE DGCP"/>
    <property type="match status" value="1"/>
</dbReference>
<dbReference type="SUPFAM" id="SSF55781">
    <property type="entry name" value="GAF domain-like"/>
    <property type="match status" value="1"/>
</dbReference>
<evidence type="ECO:0000259" key="2">
    <source>
        <dbReference type="PROSITE" id="PS50046"/>
    </source>
</evidence>
<feature type="domain" description="PAC" evidence="4">
    <location>
        <begin position="606"/>
        <end position="658"/>
    </location>
</feature>
<protein>
    <submittedName>
        <fullName evidence="6">PAS domain S-box protein</fullName>
    </submittedName>
</protein>
<feature type="domain" description="PAS" evidence="3">
    <location>
        <begin position="281"/>
        <end position="351"/>
    </location>
</feature>
<dbReference type="SMART" id="SM00267">
    <property type="entry name" value="GGDEF"/>
    <property type="match status" value="1"/>
</dbReference>
<feature type="domain" description="GGDEF" evidence="5">
    <location>
        <begin position="994"/>
        <end position="1131"/>
    </location>
</feature>
<feature type="domain" description="PAS" evidence="3">
    <location>
        <begin position="659"/>
        <end position="731"/>
    </location>
</feature>
<feature type="domain" description="PAC" evidence="4">
    <location>
        <begin position="346"/>
        <end position="405"/>
    </location>
</feature>
<dbReference type="PROSITE" id="PS50046">
    <property type="entry name" value="PHYTOCHROME_2"/>
    <property type="match status" value="1"/>
</dbReference>
<dbReference type="InterPro" id="IPR052155">
    <property type="entry name" value="Biofilm_reg_signaling"/>
</dbReference>
<dbReference type="CDD" id="cd00130">
    <property type="entry name" value="PAS"/>
    <property type="match status" value="3"/>
</dbReference>
<dbReference type="InterPro" id="IPR029787">
    <property type="entry name" value="Nucleotide_cyclase"/>
</dbReference>
<dbReference type="Pfam" id="PF00990">
    <property type="entry name" value="GGDEF"/>
    <property type="match status" value="1"/>
</dbReference>
<dbReference type="SMART" id="SM00091">
    <property type="entry name" value="PAS"/>
    <property type="match status" value="6"/>
</dbReference>
<dbReference type="Gene3D" id="2.10.70.100">
    <property type="match status" value="1"/>
</dbReference>
<evidence type="ECO:0000313" key="6">
    <source>
        <dbReference type="EMBL" id="MCT7965742.1"/>
    </source>
</evidence>
<feature type="coiled-coil region" evidence="1">
    <location>
        <begin position="515"/>
        <end position="542"/>
    </location>
</feature>
<dbReference type="PANTHER" id="PTHR44757:SF2">
    <property type="entry name" value="BIOFILM ARCHITECTURE MAINTENANCE PROTEIN MBAA"/>
    <property type="match status" value="1"/>
</dbReference>
<dbReference type="RefSeq" id="WP_368005425.1">
    <property type="nucleotide sequence ID" value="NZ_JAMXFF010000005.1"/>
</dbReference>
<dbReference type="Gene3D" id="3.30.70.270">
    <property type="match status" value="1"/>
</dbReference>
<proteinExistence type="predicted"/>
<name>A0ABT2MLX8_9CYAN</name>
<dbReference type="NCBIfam" id="TIGR00254">
    <property type="entry name" value="GGDEF"/>
    <property type="match status" value="1"/>
</dbReference>
<dbReference type="InterPro" id="IPR035965">
    <property type="entry name" value="PAS-like_dom_sf"/>
</dbReference>
<dbReference type="InterPro" id="IPR029016">
    <property type="entry name" value="GAF-like_dom_sf"/>
</dbReference>
<evidence type="ECO:0000259" key="4">
    <source>
        <dbReference type="PROSITE" id="PS50113"/>
    </source>
</evidence>
<dbReference type="Pfam" id="PF13426">
    <property type="entry name" value="PAS_9"/>
    <property type="match status" value="1"/>
</dbReference>
<keyword evidence="7" id="KW-1185">Reference proteome</keyword>
<comment type="caution">
    <text evidence="6">The sequence shown here is derived from an EMBL/GenBank/DDBJ whole genome shotgun (WGS) entry which is preliminary data.</text>
</comment>
<dbReference type="InterPro" id="IPR043128">
    <property type="entry name" value="Rev_trsase/Diguanyl_cyclase"/>
</dbReference>
<dbReference type="InterPro" id="IPR001610">
    <property type="entry name" value="PAC"/>
</dbReference>
<evidence type="ECO:0000313" key="7">
    <source>
        <dbReference type="Proteomes" id="UP001525890"/>
    </source>
</evidence>
<dbReference type="InterPro" id="IPR000700">
    <property type="entry name" value="PAS-assoc_C"/>
</dbReference>
<evidence type="ECO:0000256" key="1">
    <source>
        <dbReference type="SAM" id="Coils"/>
    </source>
</evidence>
<dbReference type="PROSITE" id="PS50112">
    <property type="entry name" value="PAS"/>
    <property type="match status" value="3"/>
</dbReference>
<organism evidence="6 7">
    <name type="scientific">Laspinema palackyanum D2a</name>
    <dbReference type="NCBI Taxonomy" id="2953684"/>
    <lineage>
        <taxon>Bacteria</taxon>
        <taxon>Bacillati</taxon>
        <taxon>Cyanobacteriota</taxon>
        <taxon>Cyanophyceae</taxon>
        <taxon>Oscillatoriophycideae</taxon>
        <taxon>Oscillatoriales</taxon>
        <taxon>Laspinemataceae</taxon>
        <taxon>Laspinema</taxon>
        <taxon>Laspinema palackyanum</taxon>
    </lineage>
</organism>
<dbReference type="Pfam" id="PF08447">
    <property type="entry name" value="PAS_3"/>
    <property type="match status" value="2"/>
</dbReference>
<dbReference type="SUPFAM" id="SSF55785">
    <property type="entry name" value="PYP-like sensor domain (PAS domain)"/>
    <property type="match status" value="6"/>
</dbReference>
<gene>
    <name evidence="6" type="ORF">NG799_05260</name>
</gene>
<dbReference type="SMART" id="SM00065">
    <property type="entry name" value="GAF"/>
    <property type="match status" value="1"/>
</dbReference>
<sequence length="1137" mass="128619">MNVERQISQTPDSVNPGGTIHDRYFQIIVERAAIGLALWDLTGKLLQTNPFLQTMLGYEAEELFHLEYSQITHPEDLAVEEALMEECIARKRKGYEIEKRLIGKDGKEIWVKQNLSMRLDGAENPLFAVATLETLSPVPSREKPTQELAEKYQTIFDIFPLGISVTDSEGNIIESNPASLDYLDALVISSQEEVQRDRDYRLIFREGTPLNLQEFSRRLVLTENAKNGVIQSLQVGIASGEGDVDWLNIIAVPIPLSTYGFVIAYIEINEGKKTEIALKESEMRFRKALDHFPDTFVIYDADRRIQFINTNGIQVSGYTEEQIINRRDEELFPPAVTDNYLPLLQEAIETRSPQKGECNIALNNTQWSAAIAYIPLLNDRGEIYQILGITHDITERKRTEESLIKSETTNRALLNTIPDLMFRVKGDGTYLDFKPANFSNLIKPQIFQGLKVVDVMPPNIAEKSMRYIQQTLETGEIQVFEYQLEIGGEVSVYEARLIASGDDEVVAIVRDITARKNADIEKNQLIESLQKSEANLARAQRVAHVGSWEYEVESKKITVSEEFLRIFDSPLNSEVSYFHLVNQLHRNDRKSWRNLIREALAQGSANEVELRIWQSDRTLRHIEARAEVVFSETGKPMRLFGTALDITEQKKAQSALAESEAKYRSLMNDAGDAILLMDLEGNFLESNKKAEELLGYTKEELVTLDASQILPPQERERVSAMFALTAKIGGGWLPNTQVRQKDGETLWADISCSVVQWGEGLKVQQAILRDITYRVHIEASLREQADRERLISAMQERIRQSLNLKEILQTTVVQVRQFLQCDRVAICRLGSDCTGEMVAESVNSEYCSILGLSIRDPLLGELDLSLQKLGGIYQVEDITQAWVSEFQVNFLTEVEVKAMLMVPIVQSSGLWGLLIAHHCAAPRRWQQSEIKLLSQLATQVGIATQQSQLYEQLKEANQQLQQLATRDGLTLLSNRRHFNEYLEREWRQMERDRTPLSLILCDIDFFKPYNDTYGHQAGDESLKQVAVAIQKASKRPLDFVARYGGEEFAVILPDTDANGAICVGETIREAVKALQVPHRASPTCGYITLSVGIATVMPGVESSLETLIQEADRALYRAKDQGRDCSVHYAQIESRSC</sequence>
<dbReference type="CDD" id="cd01949">
    <property type="entry name" value="GGDEF"/>
    <property type="match status" value="1"/>
</dbReference>
<evidence type="ECO:0000259" key="3">
    <source>
        <dbReference type="PROSITE" id="PS50112"/>
    </source>
</evidence>
<dbReference type="SMART" id="SM00086">
    <property type="entry name" value="PAC"/>
    <property type="match status" value="4"/>
</dbReference>
<dbReference type="InterPro" id="IPR013655">
    <property type="entry name" value="PAS_fold_3"/>
</dbReference>
<dbReference type="Pfam" id="PF01590">
    <property type="entry name" value="GAF"/>
    <property type="match status" value="1"/>
</dbReference>
<dbReference type="SUPFAM" id="SSF55073">
    <property type="entry name" value="Nucleotide cyclase"/>
    <property type="match status" value="1"/>
</dbReference>
<dbReference type="PROSITE" id="PS50113">
    <property type="entry name" value="PAC"/>
    <property type="match status" value="2"/>
</dbReference>